<dbReference type="PANTHER" id="PTHR33678">
    <property type="entry name" value="BLL1576 PROTEIN"/>
    <property type="match status" value="1"/>
</dbReference>
<feature type="domain" description="Transposase IS66 central" evidence="1">
    <location>
        <begin position="163"/>
        <end position="199"/>
    </location>
</feature>
<dbReference type="InterPro" id="IPR052344">
    <property type="entry name" value="Transposase-related"/>
</dbReference>
<protein>
    <submittedName>
        <fullName evidence="3">Transposase</fullName>
    </submittedName>
</protein>
<keyword evidence="4" id="KW-1185">Reference proteome</keyword>
<dbReference type="OrthoDB" id="9760067at2"/>
<dbReference type="EMBL" id="FQYR01000010">
    <property type="protein sequence ID" value="SHK46399.1"/>
    <property type="molecule type" value="Genomic_DNA"/>
</dbReference>
<dbReference type="InParanoid" id="A0A1M6SP49"/>
<dbReference type="Proteomes" id="UP000184510">
    <property type="component" value="Unassembled WGS sequence"/>
</dbReference>
<evidence type="ECO:0000259" key="1">
    <source>
        <dbReference type="Pfam" id="PF03050"/>
    </source>
</evidence>
<dbReference type="STRING" id="1123071.SAMN02745181_3848"/>
<dbReference type="PANTHER" id="PTHR33678:SF1">
    <property type="entry name" value="BLL1576 PROTEIN"/>
    <property type="match status" value="1"/>
</dbReference>
<feature type="domain" description="Transposase TnpC homeodomain" evidence="2">
    <location>
        <begin position="22"/>
        <end position="95"/>
    </location>
</feature>
<accession>A0A1M6SP49</accession>
<gene>
    <name evidence="3" type="ORF">SAMN02745181_3848</name>
</gene>
<dbReference type="AlphaFoldDB" id="A0A1M6SP49"/>
<dbReference type="InterPro" id="IPR004291">
    <property type="entry name" value="Transposase_IS66_central"/>
</dbReference>
<dbReference type="InterPro" id="IPR024463">
    <property type="entry name" value="Transposase_TnpC_homeodom"/>
</dbReference>
<dbReference type="Pfam" id="PF03050">
    <property type="entry name" value="DDE_Tnp_IS66"/>
    <property type="match status" value="1"/>
</dbReference>
<sequence>MTGNEQDKDEIIAQLREVNRLLREKVDYLIRVIHGSSSEKVDASQLELLLDPASAKKQEAADGNEEPPAAEDLYTPACMRRRAPRKPRLPADIPTTETVLIPDEVEAEPDAYRQVGEKRSEKLDVIPARFIRKITVRPQYIRKGNPVPKWLIAPLPPCLLEGSILTPSLLAHVLAGKYCDHLPFHRQEQIMLRRHGVRIPY</sequence>
<reference evidence="3 4" key="1">
    <citation type="submission" date="2016-11" db="EMBL/GenBank/DDBJ databases">
        <authorList>
            <person name="Jaros S."/>
            <person name="Januszkiewicz K."/>
            <person name="Wedrychowicz H."/>
        </authorList>
    </citation>
    <scope>NUCLEOTIDE SEQUENCE [LARGE SCALE GENOMIC DNA]</scope>
    <source>
        <strain evidence="3 4">DSM 18772</strain>
    </source>
</reference>
<evidence type="ECO:0000313" key="4">
    <source>
        <dbReference type="Proteomes" id="UP000184510"/>
    </source>
</evidence>
<dbReference type="Pfam" id="PF13007">
    <property type="entry name" value="LZ_Tnp_IS66"/>
    <property type="match status" value="1"/>
</dbReference>
<name>A0A1M6SP49_9BACT</name>
<proteinExistence type="predicted"/>
<organism evidence="3 4">
    <name type="scientific">Rubritalea squalenifaciens DSM 18772</name>
    <dbReference type="NCBI Taxonomy" id="1123071"/>
    <lineage>
        <taxon>Bacteria</taxon>
        <taxon>Pseudomonadati</taxon>
        <taxon>Verrucomicrobiota</taxon>
        <taxon>Verrucomicrobiia</taxon>
        <taxon>Verrucomicrobiales</taxon>
        <taxon>Rubritaleaceae</taxon>
        <taxon>Rubritalea</taxon>
    </lineage>
</organism>
<evidence type="ECO:0000313" key="3">
    <source>
        <dbReference type="EMBL" id="SHK46399.1"/>
    </source>
</evidence>
<evidence type="ECO:0000259" key="2">
    <source>
        <dbReference type="Pfam" id="PF13007"/>
    </source>
</evidence>
<dbReference type="RefSeq" id="WP_159435081.1">
    <property type="nucleotide sequence ID" value="NZ_FQYR01000010.1"/>
</dbReference>